<keyword evidence="1" id="KW-0472">Membrane</keyword>
<keyword evidence="2" id="KW-0732">Signal</keyword>
<dbReference type="GO" id="GO:0004896">
    <property type="term" value="F:cytokine receptor activity"/>
    <property type="evidence" value="ECO:0007669"/>
    <property type="project" value="TreeGrafter"/>
</dbReference>
<dbReference type="GeneTree" id="ENSGT00990000204616"/>
<sequence length="404" mass="45429">MILCSIKTSFIASVFMLLMLTGKNTSHAISPPFDLTMSCHNFTVTAHWKYMEPSPGTQFKVKINRELENGDPNIINTTRHHCDVSSLITSVENSYYLEVKATNGTEESAAESSETFSFDKYMPSEVKCVLDFPAVKLSVKGGKIMVHFVHPLQLYKTASVLQHLEKTAPAEYNKHKEFVYYVVINDKSTFQFNCMVTENKCHAIIPITEKKEMYCVTLNGLLKNTVVRSSESICSHEEPDSSYYRWHLLLFLVPLVLAVVIMTGIKMFKKVNKTTSNLKFEELKIFAFVLSNQRPECNIIQLESVSVQKVQSVEPRISAPEGTHSGQLQTTVPPRNGRFKIGPGRMTGSAESADVHSLLEDCNRLSESSNCQSEMDACGYDRPHRLDVEMSPGDKVTGYGCFEM</sequence>
<dbReference type="Ensembl" id="ENSPKIT00000006989.1">
    <property type="protein sequence ID" value="ENSPKIP00000026237.1"/>
    <property type="gene ID" value="ENSPKIG00000008801.1"/>
</dbReference>
<dbReference type="CTD" id="3459"/>
<dbReference type="InterPro" id="IPR036116">
    <property type="entry name" value="FN3_sf"/>
</dbReference>
<dbReference type="AlphaFoldDB" id="A0A3B3S671"/>
<proteinExistence type="predicted"/>
<dbReference type="KEGG" id="pki:111850737"/>
<dbReference type="GO" id="GO:0005886">
    <property type="term" value="C:plasma membrane"/>
    <property type="evidence" value="ECO:0007669"/>
    <property type="project" value="TreeGrafter"/>
</dbReference>
<dbReference type="PANTHER" id="PTHR20859">
    <property type="entry name" value="INTERFERON/INTERLEUKIN RECEPTOR"/>
    <property type="match status" value="1"/>
</dbReference>
<evidence type="ECO:0000259" key="3">
    <source>
        <dbReference type="Pfam" id="PF01108"/>
    </source>
</evidence>
<dbReference type="PANTHER" id="PTHR20859:SF87">
    <property type="entry name" value="CYTOKINE RECEPTOR FAMILY MEMBER B13-RELATED"/>
    <property type="match status" value="1"/>
</dbReference>
<protein>
    <submittedName>
        <fullName evidence="4">Proteinase-activated receptor 2-like</fullName>
    </submittedName>
</protein>
<feature type="domain" description="Fibronectin type-III" evidence="3">
    <location>
        <begin position="13"/>
        <end position="109"/>
    </location>
</feature>
<evidence type="ECO:0000256" key="1">
    <source>
        <dbReference type="SAM" id="Phobius"/>
    </source>
</evidence>
<organism evidence="4 5">
    <name type="scientific">Paramormyrops kingsleyae</name>
    <dbReference type="NCBI Taxonomy" id="1676925"/>
    <lineage>
        <taxon>Eukaryota</taxon>
        <taxon>Metazoa</taxon>
        <taxon>Chordata</taxon>
        <taxon>Craniata</taxon>
        <taxon>Vertebrata</taxon>
        <taxon>Euteleostomi</taxon>
        <taxon>Actinopterygii</taxon>
        <taxon>Neopterygii</taxon>
        <taxon>Teleostei</taxon>
        <taxon>Osteoglossocephala</taxon>
        <taxon>Osteoglossomorpha</taxon>
        <taxon>Osteoglossiformes</taxon>
        <taxon>Mormyridae</taxon>
        <taxon>Paramormyrops</taxon>
    </lineage>
</organism>
<evidence type="ECO:0000313" key="5">
    <source>
        <dbReference type="Proteomes" id="UP000261540"/>
    </source>
</evidence>
<dbReference type="InterPro" id="IPR013783">
    <property type="entry name" value="Ig-like_fold"/>
</dbReference>
<feature type="transmembrane region" description="Helical" evidence="1">
    <location>
        <begin position="243"/>
        <end position="265"/>
    </location>
</feature>
<dbReference type="Proteomes" id="UP000261540">
    <property type="component" value="Unplaced"/>
</dbReference>
<dbReference type="InterPro" id="IPR003961">
    <property type="entry name" value="FN3_dom"/>
</dbReference>
<keyword evidence="1" id="KW-1133">Transmembrane helix</keyword>
<accession>A0A3B3S671</accession>
<dbReference type="InterPro" id="IPR050650">
    <property type="entry name" value="Type-II_Cytokine-TF_Rcpt"/>
</dbReference>
<reference evidence="4" key="2">
    <citation type="submission" date="2025-09" db="UniProtKB">
        <authorList>
            <consortium name="Ensembl"/>
        </authorList>
    </citation>
    <scope>IDENTIFICATION</scope>
</reference>
<evidence type="ECO:0000313" key="4">
    <source>
        <dbReference type="Ensembl" id="ENSPKIP00000026237.1"/>
    </source>
</evidence>
<feature type="chain" id="PRO_5017324096" evidence="2">
    <location>
        <begin position="29"/>
        <end position="404"/>
    </location>
</feature>
<keyword evidence="1" id="KW-0812">Transmembrane</keyword>
<dbReference type="Pfam" id="PF01108">
    <property type="entry name" value="Tissue_fac"/>
    <property type="match status" value="1"/>
</dbReference>
<name>A0A3B3S671_9TELE</name>
<keyword evidence="5" id="KW-1185">Reference proteome</keyword>
<reference evidence="4" key="1">
    <citation type="submission" date="2025-08" db="UniProtKB">
        <authorList>
            <consortium name="Ensembl"/>
        </authorList>
    </citation>
    <scope>IDENTIFICATION</scope>
</reference>
<dbReference type="SUPFAM" id="SSF49265">
    <property type="entry name" value="Fibronectin type III"/>
    <property type="match status" value="1"/>
</dbReference>
<feature type="signal peptide" evidence="2">
    <location>
        <begin position="1"/>
        <end position="28"/>
    </location>
</feature>
<dbReference type="Gene3D" id="2.60.40.10">
    <property type="entry name" value="Immunoglobulins"/>
    <property type="match status" value="2"/>
</dbReference>
<dbReference type="STRING" id="1676925.ENSPKIP00000026237"/>
<dbReference type="OrthoDB" id="9946382at2759"/>
<evidence type="ECO:0000256" key="2">
    <source>
        <dbReference type="SAM" id="SignalP"/>
    </source>
</evidence>